<dbReference type="PANTHER" id="PTHR46986:SF1">
    <property type="entry name" value="ENDORIBONUCLEASE YBEY, CHLOROPLASTIC"/>
    <property type="match status" value="1"/>
</dbReference>
<keyword evidence="7" id="KW-0698">rRNA processing</keyword>
<dbReference type="GO" id="GO:0005737">
    <property type="term" value="C:cytoplasm"/>
    <property type="evidence" value="ECO:0007669"/>
    <property type="project" value="UniProtKB-SubCell"/>
</dbReference>
<keyword evidence="5 7" id="KW-0378">Hydrolase</keyword>
<dbReference type="KEGG" id="sdyn:Mal52_34240"/>
<comment type="similarity">
    <text evidence="1 7">Belongs to the endoribonuclease YbeY family.</text>
</comment>
<evidence type="ECO:0000256" key="1">
    <source>
        <dbReference type="ARBA" id="ARBA00010875"/>
    </source>
</evidence>
<proteinExistence type="inferred from homology"/>
<keyword evidence="2 7" id="KW-0540">Nuclease</keyword>
<keyword evidence="3 7" id="KW-0479">Metal-binding</keyword>
<dbReference type="EC" id="3.1.-.-" evidence="7"/>
<dbReference type="InterPro" id="IPR002036">
    <property type="entry name" value="YbeY"/>
</dbReference>
<organism evidence="8 9">
    <name type="scientific">Symmachiella dynata</name>
    <dbReference type="NCBI Taxonomy" id="2527995"/>
    <lineage>
        <taxon>Bacteria</taxon>
        <taxon>Pseudomonadati</taxon>
        <taxon>Planctomycetota</taxon>
        <taxon>Planctomycetia</taxon>
        <taxon>Planctomycetales</taxon>
        <taxon>Planctomycetaceae</taxon>
        <taxon>Symmachiella</taxon>
    </lineage>
</organism>
<dbReference type="RefSeq" id="WP_145377221.1">
    <property type="nucleotide sequence ID" value="NZ_CP036276.1"/>
</dbReference>
<sequence>MSAYENPAYEIDVANSQSCWTVDEEFLREAVQRTLALEEVRAAEISVAVIDNDKIQELNRQFLEHDYATDVLSFLLECDGELADDGTTAPPLGRGKTLSGEVIISAEMAADRAAEFGWEADKELLLYLVHGLLHLCGYDDHTDEQRTLMRSRERAVLSQWNIVPRDEVDLSRSDS</sequence>
<dbReference type="InterPro" id="IPR023091">
    <property type="entry name" value="MetalPrtase_cat_dom_sf_prd"/>
</dbReference>
<evidence type="ECO:0000256" key="2">
    <source>
        <dbReference type="ARBA" id="ARBA00022722"/>
    </source>
</evidence>
<evidence type="ECO:0000256" key="4">
    <source>
        <dbReference type="ARBA" id="ARBA00022759"/>
    </source>
</evidence>
<keyword evidence="7" id="KW-0963">Cytoplasm</keyword>
<accession>A0A517ZR72</accession>
<dbReference type="SUPFAM" id="SSF55486">
    <property type="entry name" value="Metalloproteases ('zincins'), catalytic domain"/>
    <property type="match status" value="1"/>
</dbReference>
<name>A0A517ZR72_9PLAN</name>
<evidence type="ECO:0000256" key="3">
    <source>
        <dbReference type="ARBA" id="ARBA00022723"/>
    </source>
</evidence>
<dbReference type="HAMAP" id="MF_00009">
    <property type="entry name" value="Endoribonucl_YbeY"/>
    <property type="match status" value="1"/>
</dbReference>
<protein>
    <recommendedName>
        <fullName evidence="7">Endoribonuclease YbeY</fullName>
        <ecNumber evidence="7">3.1.-.-</ecNumber>
    </recommendedName>
</protein>
<comment type="cofactor">
    <cofactor evidence="7">
        <name>Zn(2+)</name>
        <dbReference type="ChEBI" id="CHEBI:29105"/>
    </cofactor>
    <text evidence="7">Binds 1 zinc ion.</text>
</comment>
<dbReference type="Proteomes" id="UP000319383">
    <property type="component" value="Chromosome"/>
</dbReference>
<keyword evidence="7" id="KW-0690">Ribosome biogenesis</keyword>
<keyword evidence="9" id="KW-1185">Reference proteome</keyword>
<feature type="binding site" evidence="7">
    <location>
        <position position="130"/>
    </location>
    <ligand>
        <name>Zn(2+)</name>
        <dbReference type="ChEBI" id="CHEBI:29105"/>
        <note>catalytic</note>
    </ligand>
</feature>
<keyword evidence="6 7" id="KW-0862">Zinc</keyword>
<evidence type="ECO:0000256" key="7">
    <source>
        <dbReference type="HAMAP-Rule" id="MF_00009"/>
    </source>
</evidence>
<evidence type="ECO:0000256" key="5">
    <source>
        <dbReference type="ARBA" id="ARBA00022801"/>
    </source>
</evidence>
<evidence type="ECO:0000256" key="6">
    <source>
        <dbReference type="ARBA" id="ARBA00022833"/>
    </source>
</evidence>
<dbReference type="PANTHER" id="PTHR46986">
    <property type="entry name" value="ENDORIBONUCLEASE YBEY, CHLOROPLASTIC"/>
    <property type="match status" value="1"/>
</dbReference>
<evidence type="ECO:0000313" key="9">
    <source>
        <dbReference type="Proteomes" id="UP000319383"/>
    </source>
</evidence>
<comment type="subcellular location">
    <subcellularLocation>
        <location evidence="7">Cytoplasm</location>
    </subcellularLocation>
</comment>
<feature type="binding site" evidence="7">
    <location>
        <position position="134"/>
    </location>
    <ligand>
        <name>Zn(2+)</name>
        <dbReference type="ChEBI" id="CHEBI:29105"/>
        <note>catalytic</note>
    </ligand>
</feature>
<dbReference type="Pfam" id="PF02130">
    <property type="entry name" value="YbeY"/>
    <property type="match status" value="1"/>
</dbReference>
<reference evidence="8 9" key="1">
    <citation type="submission" date="2019-02" db="EMBL/GenBank/DDBJ databases">
        <title>Deep-cultivation of Planctomycetes and their phenomic and genomic characterization uncovers novel biology.</title>
        <authorList>
            <person name="Wiegand S."/>
            <person name="Jogler M."/>
            <person name="Boedeker C."/>
            <person name="Pinto D."/>
            <person name="Vollmers J."/>
            <person name="Rivas-Marin E."/>
            <person name="Kohn T."/>
            <person name="Peeters S.H."/>
            <person name="Heuer A."/>
            <person name="Rast P."/>
            <person name="Oberbeckmann S."/>
            <person name="Bunk B."/>
            <person name="Jeske O."/>
            <person name="Meyerdierks A."/>
            <person name="Storesund J.E."/>
            <person name="Kallscheuer N."/>
            <person name="Luecker S."/>
            <person name="Lage O.M."/>
            <person name="Pohl T."/>
            <person name="Merkel B.J."/>
            <person name="Hornburger P."/>
            <person name="Mueller R.-W."/>
            <person name="Bruemmer F."/>
            <person name="Labrenz M."/>
            <person name="Spormann A.M."/>
            <person name="Op den Camp H."/>
            <person name="Overmann J."/>
            <person name="Amann R."/>
            <person name="Jetten M.S.M."/>
            <person name="Mascher T."/>
            <person name="Medema M.H."/>
            <person name="Devos D.P."/>
            <person name="Kaster A.-K."/>
            <person name="Ovreas L."/>
            <person name="Rohde M."/>
            <person name="Galperin M.Y."/>
            <person name="Jogler C."/>
        </authorList>
    </citation>
    <scope>NUCLEOTIDE SEQUENCE [LARGE SCALE GENOMIC DNA]</scope>
    <source>
        <strain evidence="8 9">Mal52</strain>
    </source>
</reference>
<dbReference type="GO" id="GO:0004222">
    <property type="term" value="F:metalloendopeptidase activity"/>
    <property type="evidence" value="ECO:0007669"/>
    <property type="project" value="InterPro"/>
</dbReference>
<dbReference type="EMBL" id="CP036276">
    <property type="protein sequence ID" value="QDU44938.1"/>
    <property type="molecule type" value="Genomic_DNA"/>
</dbReference>
<feature type="binding site" evidence="7">
    <location>
        <position position="140"/>
    </location>
    <ligand>
        <name>Zn(2+)</name>
        <dbReference type="ChEBI" id="CHEBI:29105"/>
        <note>catalytic</note>
    </ligand>
</feature>
<dbReference type="GO" id="GO:0008270">
    <property type="term" value="F:zinc ion binding"/>
    <property type="evidence" value="ECO:0007669"/>
    <property type="project" value="UniProtKB-UniRule"/>
</dbReference>
<gene>
    <name evidence="7 8" type="primary">ybeY</name>
    <name evidence="8" type="ORF">Mal52_34240</name>
</gene>
<dbReference type="Gene3D" id="3.40.390.30">
    <property type="entry name" value="Metalloproteases ('zincins'), catalytic domain"/>
    <property type="match status" value="1"/>
</dbReference>
<dbReference type="GO" id="GO:0004521">
    <property type="term" value="F:RNA endonuclease activity"/>
    <property type="evidence" value="ECO:0007669"/>
    <property type="project" value="UniProtKB-UniRule"/>
</dbReference>
<comment type="function">
    <text evidence="7">Single strand-specific metallo-endoribonuclease involved in late-stage 70S ribosome quality control and in maturation of the 3' terminus of the 16S rRNA.</text>
</comment>
<dbReference type="GO" id="GO:0006364">
    <property type="term" value="P:rRNA processing"/>
    <property type="evidence" value="ECO:0007669"/>
    <property type="project" value="UniProtKB-UniRule"/>
</dbReference>
<dbReference type="NCBIfam" id="TIGR00043">
    <property type="entry name" value="rRNA maturation RNase YbeY"/>
    <property type="match status" value="1"/>
</dbReference>
<evidence type="ECO:0000313" key="8">
    <source>
        <dbReference type="EMBL" id="QDU44938.1"/>
    </source>
</evidence>
<dbReference type="AlphaFoldDB" id="A0A517ZR72"/>
<keyword evidence="4 7" id="KW-0255">Endonuclease</keyword>